<dbReference type="AlphaFoldDB" id="A0A371H7U1"/>
<dbReference type="Proteomes" id="UP000257109">
    <property type="component" value="Unassembled WGS sequence"/>
</dbReference>
<proteinExistence type="predicted"/>
<protein>
    <submittedName>
        <fullName evidence="2">Uncharacterized protein</fullName>
    </submittedName>
</protein>
<comment type="caution">
    <text evidence="2">The sequence shown here is derived from an EMBL/GenBank/DDBJ whole genome shotgun (WGS) entry which is preliminary data.</text>
</comment>
<reference evidence="2" key="1">
    <citation type="submission" date="2018-05" db="EMBL/GenBank/DDBJ databases">
        <title>Draft genome of Mucuna pruriens seed.</title>
        <authorList>
            <person name="Nnadi N.E."/>
            <person name="Vos R."/>
            <person name="Hasami M.H."/>
            <person name="Devisetty U.K."/>
            <person name="Aguiy J.C."/>
        </authorList>
    </citation>
    <scope>NUCLEOTIDE SEQUENCE [LARGE SCALE GENOMIC DNA]</scope>
    <source>
        <strain evidence="2">JCA_2017</strain>
    </source>
</reference>
<feature type="region of interest" description="Disordered" evidence="1">
    <location>
        <begin position="110"/>
        <end position="176"/>
    </location>
</feature>
<evidence type="ECO:0000256" key="1">
    <source>
        <dbReference type="SAM" id="MobiDB-lite"/>
    </source>
</evidence>
<sequence length="187" mass="20980">MKHPMEDPLLFGIDIIDKLVAEYMQLEAGSAEFSNFTEDINVIGCLGFVTNAYKYDELLEVQDLSDSEDDIADLANLDHNSEFVDLIDQVCKYDEESECSERARVQVVETEKSLPAQQPSGCRVRFGQSEPKATEGRDRLDNQVPNPDRVGQLKPRSVNDISPLHSPPVELKPLPGHLKYAYLGNDQ</sequence>
<evidence type="ECO:0000313" key="3">
    <source>
        <dbReference type="Proteomes" id="UP000257109"/>
    </source>
</evidence>
<name>A0A371H7U1_MUCPR</name>
<feature type="non-terminal residue" evidence="2">
    <location>
        <position position="1"/>
    </location>
</feature>
<keyword evidence="3" id="KW-1185">Reference proteome</keyword>
<organism evidence="2 3">
    <name type="scientific">Mucuna pruriens</name>
    <name type="common">Velvet bean</name>
    <name type="synonym">Dolichos pruriens</name>
    <dbReference type="NCBI Taxonomy" id="157652"/>
    <lineage>
        <taxon>Eukaryota</taxon>
        <taxon>Viridiplantae</taxon>
        <taxon>Streptophyta</taxon>
        <taxon>Embryophyta</taxon>
        <taxon>Tracheophyta</taxon>
        <taxon>Spermatophyta</taxon>
        <taxon>Magnoliopsida</taxon>
        <taxon>eudicotyledons</taxon>
        <taxon>Gunneridae</taxon>
        <taxon>Pentapetalae</taxon>
        <taxon>rosids</taxon>
        <taxon>fabids</taxon>
        <taxon>Fabales</taxon>
        <taxon>Fabaceae</taxon>
        <taxon>Papilionoideae</taxon>
        <taxon>50 kb inversion clade</taxon>
        <taxon>NPAAA clade</taxon>
        <taxon>indigoferoid/millettioid clade</taxon>
        <taxon>Phaseoleae</taxon>
        <taxon>Mucuna</taxon>
    </lineage>
</organism>
<dbReference type="EMBL" id="QJKJ01003351">
    <property type="protein sequence ID" value="RDX98870.1"/>
    <property type="molecule type" value="Genomic_DNA"/>
</dbReference>
<evidence type="ECO:0000313" key="2">
    <source>
        <dbReference type="EMBL" id="RDX98870.1"/>
    </source>
</evidence>
<accession>A0A371H7U1</accession>
<gene>
    <name evidence="2" type="ORF">CR513_18154</name>
</gene>
<feature type="compositionally biased region" description="Basic and acidic residues" evidence="1">
    <location>
        <begin position="132"/>
        <end position="141"/>
    </location>
</feature>